<dbReference type="PANTHER" id="PTHR21600">
    <property type="entry name" value="MITOCHONDRIAL RNA PSEUDOURIDINE SYNTHASE"/>
    <property type="match status" value="1"/>
</dbReference>
<dbReference type="EC" id="4.2.1.70" evidence="2"/>
<sequence>MHRWTVTKEEAGLSLQQFLQKHLKGLFSLKEIKSGLMGLACKRNKKVERFGSVKVNQDDLVEWLEKEKSEKQKAISFEKERILFEDDFFLAYDKPSSCLTMEKGILEEINKSYTKVFPVHRLDKDTTGVLLFAKTEKTAAYLESLFRKKEIHKTYLALVSGLLKKDQESVLNYLGKTGSFSGQTIYGPQSSKLGKFAETEFIVVSHGKEHTLVKCFPKTGRTHQIRSHLKTLGHPIVGDVQYGWEESLPFNVRRTLLHAYSIELTHPDTHKKICIVAKTPLDFNEMEMHLIGNLWKER</sequence>
<keyword evidence="2" id="KW-0456">Lyase</keyword>
<dbReference type="InterPro" id="IPR006145">
    <property type="entry name" value="PsdUridine_synth_RsuA/RluA"/>
</dbReference>
<dbReference type="eggNOG" id="COG0564">
    <property type="taxonomic scope" value="Bacteria"/>
</dbReference>
<reference evidence="2" key="2">
    <citation type="submission" date="2014-09" db="EMBL/GenBank/DDBJ databases">
        <title>Criblamydia sequanensis harbors a mega-plasmid encoding arsenite resistance.</title>
        <authorList>
            <person name="Bertelli C."/>
            <person name="Goesmann A."/>
            <person name="Greub G."/>
        </authorList>
    </citation>
    <scope>NUCLEOTIDE SEQUENCE [LARGE SCALE GENOMIC DNA]</scope>
    <source>
        <strain evidence="2">CRIB-18</strain>
    </source>
</reference>
<dbReference type="GO" id="GO:0009982">
    <property type="term" value="F:pseudouridine synthase activity"/>
    <property type="evidence" value="ECO:0007669"/>
    <property type="project" value="InterPro"/>
</dbReference>
<dbReference type="PANTHER" id="PTHR21600:SF89">
    <property type="entry name" value="RIBOSOMAL LARGE SUBUNIT PSEUDOURIDINE SYNTHASE A"/>
    <property type="match status" value="1"/>
</dbReference>
<name>A0A090D168_9BACT</name>
<dbReference type="InterPro" id="IPR006224">
    <property type="entry name" value="PsdUridine_synth_RluA-like_CS"/>
</dbReference>
<dbReference type="OrthoDB" id="9807829at2"/>
<dbReference type="RefSeq" id="WP_053331709.1">
    <property type="nucleotide sequence ID" value="NZ_CCEJ010000003.1"/>
</dbReference>
<organism evidence="2 3">
    <name type="scientific">Candidatus Criblamydia sequanensis CRIB-18</name>
    <dbReference type="NCBI Taxonomy" id="1437425"/>
    <lineage>
        <taxon>Bacteria</taxon>
        <taxon>Pseudomonadati</taxon>
        <taxon>Chlamydiota</taxon>
        <taxon>Chlamydiia</taxon>
        <taxon>Parachlamydiales</taxon>
        <taxon>Candidatus Criblamydiaceae</taxon>
        <taxon>Candidatus Criblamydia</taxon>
    </lineage>
</organism>
<accession>A0A090D168</accession>
<evidence type="ECO:0000313" key="3">
    <source>
        <dbReference type="Proteomes" id="UP000031552"/>
    </source>
</evidence>
<dbReference type="InterPro" id="IPR020103">
    <property type="entry name" value="PsdUridine_synth_cat_dom_sf"/>
</dbReference>
<dbReference type="GO" id="GO:0004730">
    <property type="term" value="F:pseudouridylate synthase activity"/>
    <property type="evidence" value="ECO:0007669"/>
    <property type="project" value="UniProtKB-EC"/>
</dbReference>
<dbReference type="GO" id="GO:0000455">
    <property type="term" value="P:enzyme-directed rRNA pseudouridine synthesis"/>
    <property type="evidence" value="ECO:0007669"/>
    <property type="project" value="TreeGrafter"/>
</dbReference>
<evidence type="ECO:0000313" key="2">
    <source>
        <dbReference type="EMBL" id="CDR33358.1"/>
    </source>
</evidence>
<dbReference type="GO" id="GO:0003723">
    <property type="term" value="F:RNA binding"/>
    <property type="evidence" value="ECO:0007669"/>
    <property type="project" value="InterPro"/>
</dbReference>
<protein>
    <submittedName>
        <fullName evidence="2">Ribosomal large subunit pseudouridine synthase C</fullName>
        <ecNumber evidence="2">4.2.1.70</ecNumber>
    </submittedName>
</protein>
<proteinExistence type="predicted"/>
<dbReference type="CDD" id="cd02869">
    <property type="entry name" value="PseudoU_synth_RluA_like"/>
    <property type="match status" value="1"/>
</dbReference>
<dbReference type="Gene3D" id="3.30.2350.10">
    <property type="entry name" value="Pseudouridine synthase"/>
    <property type="match status" value="1"/>
</dbReference>
<dbReference type="EMBL" id="CCEJ010000003">
    <property type="protein sequence ID" value="CDR33358.1"/>
    <property type="molecule type" value="Genomic_DNA"/>
</dbReference>
<gene>
    <name evidence="2" type="primary">rluC</name>
    <name evidence="2" type="ORF">CSEC_0524</name>
</gene>
<keyword evidence="3" id="KW-1185">Reference proteome</keyword>
<dbReference type="SUPFAM" id="SSF55120">
    <property type="entry name" value="Pseudouridine synthase"/>
    <property type="match status" value="1"/>
</dbReference>
<dbReference type="AlphaFoldDB" id="A0A090D168"/>
<dbReference type="STRING" id="1437425.CSEC_0524"/>
<evidence type="ECO:0000259" key="1">
    <source>
        <dbReference type="Pfam" id="PF00849"/>
    </source>
</evidence>
<dbReference type="PROSITE" id="PS01129">
    <property type="entry name" value="PSI_RLU"/>
    <property type="match status" value="1"/>
</dbReference>
<feature type="domain" description="Pseudouridine synthase RsuA/RluA-like" evidence="1">
    <location>
        <begin position="111"/>
        <end position="230"/>
    </location>
</feature>
<reference evidence="2" key="1">
    <citation type="submission" date="2013-12" db="EMBL/GenBank/DDBJ databases">
        <authorList>
            <person name="Linke B."/>
        </authorList>
    </citation>
    <scope>NUCLEOTIDE SEQUENCE [LARGE SCALE GENOMIC DNA]</scope>
    <source>
        <strain evidence="2">CRIB-18</strain>
    </source>
</reference>
<dbReference type="Proteomes" id="UP000031552">
    <property type="component" value="Unassembled WGS sequence"/>
</dbReference>
<comment type="caution">
    <text evidence="2">The sequence shown here is derived from an EMBL/GenBank/DDBJ whole genome shotgun (WGS) entry which is preliminary data.</text>
</comment>
<dbReference type="GO" id="GO:0140098">
    <property type="term" value="F:catalytic activity, acting on RNA"/>
    <property type="evidence" value="ECO:0007669"/>
    <property type="project" value="UniProtKB-ARBA"/>
</dbReference>
<dbReference type="Pfam" id="PF00849">
    <property type="entry name" value="PseudoU_synth_2"/>
    <property type="match status" value="1"/>
</dbReference>
<dbReference type="InterPro" id="IPR050188">
    <property type="entry name" value="RluA_PseudoU_synthase"/>
</dbReference>